<dbReference type="STRING" id="1465490.SAMN05444277_105200"/>
<organism evidence="5 6">
    <name type="scientific">Parafilimonas terrae</name>
    <dbReference type="NCBI Taxonomy" id="1465490"/>
    <lineage>
        <taxon>Bacteria</taxon>
        <taxon>Pseudomonadati</taxon>
        <taxon>Bacteroidota</taxon>
        <taxon>Chitinophagia</taxon>
        <taxon>Chitinophagales</taxon>
        <taxon>Chitinophagaceae</taxon>
        <taxon>Parafilimonas</taxon>
    </lineage>
</organism>
<gene>
    <name evidence="5" type="ORF">SAMN05444277_105200</name>
</gene>
<feature type="domain" description="Alpha-L-rhamnosidase six-hairpin glycosidase" evidence="3">
    <location>
        <begin position="385"/>
        <end position="710"/>
    </location>
</feature>
<feature type="chain" id="PRO_5011659322" evidence="1">
    <location>
        <begin position="19"/>
        <end position="798"/>
    </location>
</feature>
<dbReference type="EMBL" id="FOXQ01000005">
    <property type="protein sequence ID" value="SFQ11247.1"/>
    <property type="molecule type" value="Genomic_DNA"/>
</dbReference>
<feature type="domain" description="Bacterial alpha-L-rhamnosidase N-terminal" evidence="2">
    <location>
        <begin position="61"/>
        <end position="206"/>
    </location>
</feature>
<dbReference type="AlphaFoldDB" id="A0A1I5VVD0"/>
<keyword evidence="1" id="KW-0732">Signal</keyword>
<dbReference type="SUPFAM" id="SSF48208">
    <property type="entry name" value="Six-hairpin glycosidases"/>
    <property type="match status" value="1"/>
</dbReference>
<dbReference type="SUPFAM" id="SSF49785">
    <property type="entry name" value="Galactose-binding domain-like"/>
    <property type="match status" value="1"/>
</dbReference>
<evidence type="ECO:0000313" key="6">
    <source>
        <dbReference type="Proteomes" id="UP000199031"/>
    </source>
</evidence>
<dbReference type="InterPro" id="IPR008928">
    <property type="entry name" value="6-hairpin_glycosidase_sf"/>
</dbReference>
<name>A0A1I5VVD0_9BACT</name>
<dbReference type="PANTHER" id="PTHR34987">
    <property type="entry name" value="C, PUTATIVE (AFU_ORTHOLOGUE AFUA_3G02880)-RELATED"/>
    <property type="match status" value="1"/>
</dbReference>
<protein>
    <submittedName>
        <fullName evidence="5">Alpha-L-rhamnosidase N-terminal domain-containing protein</fullName>
    </submittedName>
</protein>
<reference evidence="5 6" key="1">
    <citation type="submission" date="2016-10" db="EMBL/GenBank/DDBJ databases">
        <authorList>
            <person name="de Groot N.N."/>
        </authorList>
    </citation>
    <scope>NUCLEOTIDE SEQUENCE [LARGE SCALE GENOMIC DNA]</scope>
    <source>
        <strain evidence="5 6">DSM 28286</strain>
    </source>
</reference>
<dbReference type="InterPro" id="IPR008979">
    <property type="entry name" value="Galactose-bd-like_sf"/>
</dbReference>
<dbReference type="InterPro" id="IPR035396">
    <property type="entry name" value="Bac_rhamnosid6H"/>
</dbReference>
<proteinExistence type="predicted"/>
<dbReference type="GO" id="GO:0005975">
    <property type="term" value="P:carbohydrate metabolic process"/>
    <property type="evidence" value="ECO:0007669"/>
    <property type="project" value="InterPro"/>
</dbReference>
<dbReference type="Proteomes" id="UP000199031">
    <property type="component" value="Unassembled WGS sequence"/>
</dbReference>
<feature type="signal peptide" evidence="1">
    <location>
        <begin position="1"/>
        <end position="18"/>
    </location>
</feature>
<accession>A0A1I5VVD0</accession>
<dbReference type="RefSeq" id="WP_090658030.1">
    <property type="nucleotide sequence ID" value="NZ_FOXQ01000005.1"/>
</dbReference>
<evidence type="ECO:0000313" key="5">
    <source>
        <dbReference type="EMBL" id="SFQ11247.1"/>
    </source>
</evidence>
<dbReference type="Pfam" id="PF17390">
    <property type="entry name" value="Bac_rhamnosid_C"/>
    <property type="match status" value="1"/>
</dbReference>
<sequence>MKLIILLIALIYPFQHFNAQSINPDIITKPWNAKWIDVPNTNQHGYGIYHFRKEIVLNEKPSQFIIHVSADNRYKLFVNGELVSMGPAKGDLFHWNFETVDIAPYLKKDNNIIAALVWNFGDVKAAWQASFQTGFILQGNTKAEEILNTNKSWKCIEDKAYSPLQPQLIYVYYAAGATEKIDMNKYPAGWETLNFNDAGWMNAHELFIGNPKTANNWNSSWMLVPRPIPMMELTPQRLQKIRDQKNIAVDENFLKGNHTITIAANTKAHILIDQEFLTNAFPVLQFSKGKEAGIELTYAEALYMDEPNNTNWRTQNQKGNRNEIEGKHIVGVKDEIISSGGEHQTFSSLSYRTYRYVAIDITTKDEALTLDDFYGIFTGYPFKFNSTFSSSDASLNKMLEVGWRTARLDAYETYMDCPYYEQLQYIGDARIQALVSLYNSGDDRLMRNCIQQIANSTLAEGITESRFPHSIHQEIPTFSLIWISMLHDYFMYRGDSSFVKDKLRVSRQVLSFFNKLQQADGSVHNAPYWEFTDWAEAPGWQSGVGPIDSSGNSALLDLQLLMAYESAYDLEKNIGMNDYAVMYEKQIAQLKKTIQQKYWDDNRKIFADTKDKKYYSQHANALAIITGVAENNIAKEIGNKLLHDSSLAIASVYFRYYLYQALNKAGFGNDYLNWLGIWKQNLAMGLTTWAEMDDVNRSRSDCHAWGSSPNIELYRIVLGIDSDAPGFSKVKIEPHLGALANASGTMPHPKGDIKAVYVLTDNKWNVDINLPATITGKFVWKGKEYALKTGANKFTVDK</sequence>
<feature type="domain" description="Alpha-L-rhamnosidase C-terminal" evidence="4">
    <location>
        <begin position="719"/>
        <end position="788"/>
    </location>
</feature>
<evidence type="ECO:0000259" key="2">
    <source>
        <dbReference type="Pfam" id="PF08531"/>
    </source>
</evidence>
<dbReference type="InterPro" id="IPR012341">
    <property type="entry name" value="6hp_glycosidase-like_sf"/>
</dbReference>
<dbReference type="Gene3D" id="2.60.120.260">
    <property type="entry name" value="Galactose-binding domain-like"/>
    <property type="match status" value="2"/>
</dbReference>
<dbReference type="InterPro" id="IPR013737">
    <property type="entry name" value="Bac_rhamnosid_N"/>
</dbReference>
<dbReference type="Gene3D" id="2.60.420.10">
    <property type="entry name" value="Maltose phosphorylase, domain 3"/>
    <property type="match status" value="1"/>
</dbReference>
<keyword evidence="6" id="KW-1185">Reference proteome</keyword>
<evidence type="ECO:0000259" key="4">
    <source>
        <dbReference type="Pfam" id="PF17390"/>
    </source>
</evidence>
<dbReference type="Gene3D" id="1.50.10.10">
    <property type="match status" value="1"/>
</dbReference>
<dbReference type="OrthoDB" id="9815108at2"/>
<dbReference type="Pfam" id="PF17389">
    <property type="entry name" value="Bac_rhamnosid6H"/>
    <property type="match status" value="1"/>
</dbReference>
<dbReference type="Pfam" id="PF08531">
    <property type="entry name" value="Bac_rhamnosid_N"/>
    <property type="match status" value="1"/>
</dbReference>
<dbReference type="InterPro" id="IPR035398">
    <property type="entry name" value="Bac_rhamnosid_C"/>
</dbReference>
<dbReference type="PANTHER" id="PTHR34987:SF2">
    <property type="entry name" value="B, PUTATIVE (AFU_ORTHOLOGUE AFUA_7G05040)-RELATED"/>
    <property type="match status" value="1"/>
</dbReference>
<evidence type="ECO:0000256" key="1">
    <source>
        <dbReference type="SAM" id="SignalP"/>
    </source>
</evidence>
<evidence type="ECO:0000259" key="3">
    <source>
        <dbReference type="Pfam" id="PF17389"/>
    </source>
</evidence>